<dbReference type="eggNOG" id="COG2112">
    <property type="taxonomic scope" value="Bacteria"/>
</dbReference>
<dbReference type="KEGG" id="amr:AM1_2030"/>
<dbReference type="SUPFAM" id="SSF56112">
    <property type="entry name" value="Protein kinase-like (PK-like)"/>
    <property type="match status" value="1"/>
</dbReference>
<keyword evidence="2" id="KW-1185">Reference proteome</keyword>
<proteinExistence type="predicted"/>
<evidence type="ECO:0000313" key="1">
    <source>
        <dbReference type="EMBL" id="ABW27045.1"/>
    </source>
</evidence>
<sequence length="254" mass="28282">MDLTGLTAVPLAEILQSPQQRLLAYPDQQVSCDRISELSDLGITAIYDWGPKQIQGWHCLGLGYCGLVLLAQHQGQQVALKGRRIDASRPSFAQEASMLTLANTHQVGPQLLGNSPNFLLMDYVVGQPLLAWLQSTPTLTRTTLKAQLNQLLWQAFQLDQAGLDHGNLRCVTAHSIVTTQGPVLLDFSSASTTRRPANVTSLTQGLFWGTTIASLLVPHWFHPDQQHCIERLRHYKHQPTTENFQRLLDLLFDS</sequence>
<gene>
    <name evidence="1" type="ordered locus">AM1_2030</name>
</gene>
<dbReference type="HOGENOM" id="CLU_095575_0_0_3"/>
<protein>
    <recommendedName>
        <fullName evidence="3">Serine/threonine protein kinase</fullName>
    </recommendedName>
</protein>
<evidence type="ECO:0008006" key="3">
    <source>
        <dbReference type="Google" id="ProtNLM"/>
    </source>
</evidence>
<dbReference type="RefSeq" id="WP_012162537.1">
    <property type="nucleotide sequence ID" value="NC_009925.1"/>
</dbReference>
<accession>B0CFM6</accession>
<dbReference type="AlphaFoldDB" id="B0CFM6"/>
<dbReference type="OrthoDB" id="529082at2"/>
<reference evidence="1 2" key="1">
    <citation type="journal article" date="2008" name="Proc. Natl. Acad. Sci. U.S.A.">
        <title>Niche adaptation and genome expansion in the chlorophyll d-producing cyanobacterium Acaryochloris marina.</title>
        <authorList>
            <person name="Swingley W.D."/>
            <person name="Chen M."/>
            <person name="Cheung P.C."/>
            <person name="Conrad A.L."/>
            <person name="Dejesa L.C."/>
            <person name="Hao J."/>
            <person name="Honchak B.M."/>
            <person name="Karbach L.E."/>
            <person name="Kurdoglu A."/>
            <person name="Lahiri S."/>
            <person name="Mastrian S.D."/>
            <person name="Miyashita H."/>
            <person name="Page L."/>
            <person name="Ramakrishna P."/>
            <person name="Satoh S."/>
            <person name="Sattley W.M."/>
            <person name="Shimada Y."/>
            <person name="Taylor H.L."/>
            <person name="Tomo T."/>
            <person name="Tsuchiya T."/>
            <person name="Wang Z.T."/>
            <person name="Raymond J."/>
            <person name="Mimuro M."/>
            <person name="Blankenship R.E."/>
            <person name="Touchman J.W."/>
        </authorList>
    </citation>
    <scope>NUCLEOTIDE SEQUENCE [LARGE SCALE GENOMIC DNA]</scope>
    <source>
        <strain evidence="2">MBIC 11017</strain>
    </source>
</reference>
<name>B0CFM6_ACAM1</name>
<dbReference type="EMBL" id="CP000828">
    <property type="protein sequence ID" value="ABW27045.1"/>
    <property type="molecule type" value="Genomic_DNA"/>
</dbReference>
<dbReference type="InterPro" id="IPR011009">
    <property type="entry name" value="Kinase-like_dom_sf"/>
</dbReference>
<dbReference type="STRING" id="329726.AM1_2030"/>
<organism evidence="1 2">
    <name type="scientific">Acaryochloris marina (strain MBIC 11017)</name>
    <dbReference type="NCBI Taxonomy" id="329726"/>
    <lineage>
        <taxon>Bacteria</taxon>
        <taxon>Bacillati</taxon>
        <taxon>Cyanobacteriota</taxon>
        <taxon>Cyanophyceae</taxon>
        <taxon>Acaryochloridales</taxon>
        <taxon>Acaryochloridaceae</taxon>
        <taxon>Acaryochloris</taxon>
    </lineage>
</organism>
<evidence type="ECO:0000313" key="2">
    <source>
        <dbReference type="Proteomes" id="UP000000268"/>
    </source>
</evidence>
<dbReference type="Proteomes" id="UP000000268">
    <property type="component" value="Chromosome"/>
</dbReference>